<protein>
    <submittedName>
        <fullName evidence="1">Uncharacterized protein</fullName>
    </submittedName>
</protein>
<organism evidence="1 2">
    <name type="scientific">Pleurotus cornucopiae</name>
    <name type="common">Cornucopia mushroom</name>
    <dbReference type="NCBI Taxonomy" id="5321"/>
    <lineage>
        <taxon>Eukaryota</taxon>
        <taxon>Fungi</taxon>
        <taxon>Dikarya</taxon>
        <taxon>Basidiomycota</taxon>
        <taxon>Agaricomycotina</taxon>
        <taxon>Agaricomycetes</taxon>
        <taxon>Agaricomycetidae</taxon>
        <taxon>Agaricales</taxon>
        <taxon>Pleurotineae</taxon>
        <taxon>Pleurotaceae</taxon>
        <taxon>Pleurotus</taxon>
    </lineage>
</organism>
<comment type="caution">
    <text evidence="1">The sequence shown here is derived from an EMBL/GenBank/DDBJ whole genome shotgun (WGS) entry which is preliminary data.</text>
</comment>
<keyword evidence="2" id="KW-1185">Reference proteome</keyword>
<gene>
    <name evidence="1" type="ORF">CCMSSC00406_0008513</name>
</gene>
<sequence>MASTTTPETTLPTTTTTAPEPVPAPVANDTPAAKTVEEDTPAVAPPQPAQVPADVAPEVVHAEATPAPASEPTPVVSEPTTQPQAEASLPEAPSEVTPAPETTPAPVTAEPEPTIAVKAPEPTPAPTSTDTPQAPEPAPVPAPTSIVEEPAMGATTSTTAPPPAPEPVATKEAVKTEVKEVKKVDFKEAEEPQNALTERFTSAEWKALKEFRALLPQVLAQAYPDNPKASETPIKLWGIELNPQEVDAPKDARVSVLLMKFLRARHLNPTSAQEMMVATLRWRELFGVDAAMKEEFPAEIFGQLGHVFGTDTEGHPVVYNLYGANKDLKAVFGDVQRFLRWRVKLMEESVLALNFETVDQMVQVHDYEGVSLSSRDANSKQAASEASSIFQNHYPEFLYRKFFINVPTLMNWIFWLFKPLMPAATLAKMSVVGSGTHAIRKALSPVIGDKNLPTRYGGEAEAF</sequence>
<evidence type="ECO:0000313" key="1">
    <source>
        <dbReference type="EMBL" id="KAG9223630.1"/>
    </source>
</evidence>
<accession>A0ACB7J034</accession>
<dbReference type="EMBL" id="WQMT02000004">
    <property type="protein sequence ID" value="KAG9223630.1"/>
    <property type="molecule type" value="Genomic_DNA"/>
</dbReference>
<evidence type="ECO:0000313" key="2">
    <source>
        <dbReference type="Proteomes" id="UP000824881"/>
    </source>
</evidence>
<proteinExistence type="predicted"/>
<name>A0ACB7J034_PLECO</name>
<reference evidence="1 2" key="1">
    <citation type="journal article" date="2021" name="Appl. Environ. Microbiol.">
        <title>Genetic linkage and physical mapping for an oyster mushroom Pleurotus cornucopiae and QTL analysis for the trait cap color.</title>
        <authorList>
            <person name="Zhang Y."/>
            <person name="Gao W."/>
            <person name="Sonnenberg A."/>
            <person name="Chen Q."/>
            <person name="Zhang J."/>
            <person name="Huang C."/>
        </authorList>
    </citation>
    <scope>NUCLEOTIDE SEQUENCE [LARGE SCALE GENOMIC DNA]</scope>
    <source>
        <strain evidence="1">CCMSSC00406</strain>
    </source>
</reference>
<dbReference type="Proteomes" id="UP000824881">
    <property type="component" value="Unassembled WGS sequence"/>
</dbReference>